<dbReference type="PANTHER" id="PTHR24286">
    <property type="entry name" value="CYTOCHROME P450 26"/>
    <property type="match status" value="1"/>
</dbReference>
<dbReference type="EC" id="4.2.1.92" evidence="13"/>
<dbReference type="GO" id="GO:0004497">
    <property type="term" value="F:monooxygenase activity"/>
    <property type="evidence" value="ECO:0007669"/>
    <property type="project" value="InterPro"/>
</dbReference>
<dbReference type="AlphaFoldDB" id="A0AAV5D9F1"/>
<dbReference type="GO" id="GO:0006633">
    <property type="term" value="P:fatty acid biosynthetic process"/>
    <property type="evidence" value="ECO:0007669"/>
    <property type="project" value="UniProtKB-KW"/>
</dbReference>
<comment type="caution">
    <text evidence="14">The sequence shown here is derived from an EMBL/GenBank/DDBJ whole genome shotgun (WGS) entry which is preliminary data.</text>
</comment>
<protein>
    <recommendedName>
        <fullName evidence="13">hydroperoxide dehydratase</fullName>
        <ecNumber evidence="13">4.2.1.92</ecNumber>
    </recommendedName>
</protein>
<evidence type="ECO:0000256" key="8">
    <source>
        <dbReference type="ARBA" id="ARBA00023098"/>
    </source>
</evidence>
<proteinExistence type="inferred from homology"/>
<organism evidence="14 15">
    <name type="scientific">Eleusine coracana subsp. coracana</name>
    <dbReference type="NCBI Taxonomy" id="191504"/>
    <lineage>
        <taxon>Eukaryota</taxon>
        <taxon>Viridiplantae</taxon>
        <taxon>Streptophyta</taxon>
        <taxon>Embryophyta</taxon>
        <taxon>Tracheophyta</taxon>
        <taxon>Spermatophyta</taxon>
        <taxon>Magnoliopsida</taxon>
        <taxon>Liliopsida</taxon>
        <taxon>Poales</taxon>
        <taxon>Poaceae</taxon>
        <taxon>PACMAD clade</taxon>
        <taxon>Chloridoideae</taxon>
        <taxon>Cynodonteae</taxon>
        <taxon>Eleusininae</taxon>
        <taxon>Eleusine</taxon>
    </lineage>
</organism>
<dbReference type="GO" id="GO:0031408">
    <property type="term" value="P:oxylipin biosynthetic process"/>
    <property type="evidence" value="ECO:0007669"/>
    <property type="project" value="UniProtKB-KW"/>
</dbReference>
<evidence type="ECO:0000256" key="3">
    <source>
        <dbReference type="ARBA" id="ARBA00022617"/>
    </source>
</evidence>
<sequence>MDFYYRQGHEEYFVSRIEKYGSTVVRINVPRGPFMVLDPRVVALLDAKSFPVLFDPSKVEKRNTLGGTYVASTTLTGGHRVCAYLDPSEPAHAKAKQMLLSLLHSRRDAFIPAFRSNFSSLLSVVEMQLKVGEGKPVDFNKLNDVVVYDFLGEAYFGARPSAFTPDLASKAGKWLLVQLCPLATLGLPMLIEEPLLHSVPLPPVLVRGDYKALHAYFSAAGATAIDEGEKLGLSREEACNNLIFATTFNSYGAMKLLLPGILTCISGDEELHKKLASEIRAAVAGAGGQVTLAALERMELTKSVVWEALRLDPPVKFQYGRAKADMLIESHDAVYEVKKGELLLGYQPCATRDARVFGDTAGKFVADRFVGEDGRKLLRYVYWSNGRETEDPTVDNKQCPGKDLGVLVGRMFLVELFLRYDTFTVKVTNGPLGTNVAFTSVTKAAAA</sequence>
<accession>A0AAV5D9F1</accession>
<dbReference type="GO" id="GO:0016705">
    <property type="term" value="F:oxidoreductase activity, acting on paired donors, with incorporation or reduction of molecular oxygen"/>
    <property type="evidence" value="ECO:0007669"/>
    <property type="project" value="InterPro"/>
</dbReference>
<evidence type="ECO:0000256" key="2">
    <source>
        <dbReference type="ARBA" id="ARBA00022516"/>
    </source>
</evidence>
<dbReference type="FunFam" id="1.10.630.10:FF:000024">
    <property type="entry name" value="Allene oxide synthase, chloroplastic"/>
    <property type="match status" value="1"/>
</dbReference>
<comment type="similarity">
    <text evidence="1">Belongs to the cytochrome P450 family.</text>
</comment>
<dbReference type="Proteomes" id="UP001054889">
    <property type="component" value="Unassembled WGS sequence"/>
</dbReference>
<dbReference type="EMBL" id="BQKI01000013">
    <property type="protein sequence ID" value="GJN06855.1"/>
    <property type="molecule type" value="Genomic_DNA"/>
</dbReference>
<evidence type="ECO:0000256" key="9">
    <source>
        <dbReference type="ARBA" id="ARBA00023160"/>
    </source>
</evidence>
<keyword evidence="7" id="KW-0408">Iron</keyword>
<keyword evidence="15" id="KW-1185">Reference proteome</keyword>
<keyword evidence="6" id="KW-0276">Fatty acid metabolism</keyword>
<keyword evidence="8" id="KW-0443">Lipid metabolism</keyword>
<comment type="function">
    <text evidence="11">Involved in the biosynthesis of jasmonic acid, a growth regulator that is implicated also as a signaling molecule in plant defense. Converts 13-hydroperoxylinolenic acid to 12,13-epoxylinolenic acid.</text>
</comment>
<evidence type="ECO:0000256" key="6">
    <source>
        <dbReference type="ARBA" id="ARBA00022832"/>
    </source>
</evidence>
<reference evidence="14" key="2">
    <citation type="submission" date="2021-12" db="EMBL/GenBank/DDBJ databases">
        <title>Resequencing data analysis of finger millet.</title>
        <authorList>
            <person name="Hatakeyama M."/>
            <person name="Aluri S."/>
            <person name="Balachadran M.T."/>
            <person name="Sivarajan S.R."/>
            <person name="Poveda L."/>
            <person name="Shimizu-Inatsugi R."/>
            <person name="Schlapbach R."/>
            <person name="Sreeman S.M."/>
            <person name="Shimizu K.K."/>
        </authorList>
    </citation>
    <scope>NUCLEOTIDE SEQUENCE</scope>
</reference>
<dbReference type="PANTHER" id="PTHR24286:SF302">
    <property type="entry name" value="ALLENE OXIDE SYNTHASE 2"/>
    <property type="match status" value="1"/>
</dbReference>
<keyword evidence="5" id="KW-0925">Oxylipin biosynthesis</keyword>
<keyword evidence="4" id="KW-0479">Metal-binding</keyword>
<reference evidence="14" key="1">
    <citation type="journal article" date="2018" name="DNA Res.">
        <title>Multiple hybrid de novo genome assembly of finger millet, an orphan allotetraploid crop.</title>
        <authorList>
            <person name="Hatakeyama M."/>
            <person name="Aluri S."/>
            <person name="Balachadran M.T."/>
            <person name="Sivarajan S.R."/>
            <person name="Patrignani A."/>
            <person name="Gruter S."/>
            <person name="Poveda L."/>
            <person name="Shimizu-Inatsugi R."/>
            <person name="Baeten J."/>
            <person name="Francoijs K.J."/>
            <person name="Nataraja K.N."/>
            <person name="Reddy Y.A.N."/>
            <person name="Phadnis S."/>
            <person name="Ravikumar R.L."/>
            <person name="Schlapbach R."/>
            <person name="Sreeman S.M."/>
            <person name="Shimizu K.K."/>
        </authorList>
    </citation>
    <scope>NUCLEOTIDE SEQUENCE</scope>
</reference>
<dbReference type="GO" id="GO:0009978">
    <property type="term" value="F:allene oxide synthase activity"/>
    <property type="evidence" value="ECO:0007669"/>
    <property type="project" value="UniProtKB-EC"/>
</dbReference>
<evidence type="ECO:0000256" key="1">
    <source>
        <dbReference type="ARBA" id="ARBA00010617"/>
    </source>
</evidence>
<dbReference type="GO" id="GO:0016125">
    <property type="term" value="P:sterol metabolic process"/>
    <property type="evidence" value="ECO:0007669"/>
    <property type="project" value="TreeGrafter"/>
</dbReference>
<dbReference type="GO" id="GO:0005506">
    <property type="term" value="F:iron ion binding"/>
    <property type="evidence" value="ECO:0007669"/>
    <property type="project" value="InterPro"/>
</dbReference>
<keyword evidence="10" id="KW-0456">Lyase</keyword>
<evidence type="ECO:0000313" key="14">
    <source>
        <dbReference type="EMBL" id="GJN06855.1"/>
    </source>
</evidence>
<evidence type="ECO:0000256" key="11">
    <source>
        <dbReference type="ARBA" id="ARBA00057103"/>
    </source>
</evidence>
<dbReference type="InterPro" id="IPR001128">
    <property type="entry name" value="Cyt_P450"/>
</dbReference>
<name>A0AAV5D9F1_ELECO</name>
<dbReference type="SUPFAM" id="SSF48264">
    <property type="entry name" value="Cytochrome P450"/>
    <property type="match status" value="1"/>
</dbReference>
<evidence type="ECO:0000256" key="5">
    <source>
        <dbReference type="ARBA" id="ARBA00022767"/>
    </source>
</evidence>
<evidence type="ECO:0000256" key="7">
    <source>
        <dbReference type="ARBA" id="ARBA00023004"/>
    </source>
</evidence>
<comment type="pathway">
    <text evidence="12">Lipid metabolism; oxylipin biosynthesis.</text>
</comment>
<gene>
    <name evidence="14" type="primary">ga24624</name>
    <name evidence="14" type="ORF">PR202_ga24624</name>
</gene>
<dbReference type="CDD" id="cd11071">
    <property type="entry name" value="CYP74"/>
    <property type="match status" value="1"/>
</dbReference>
<evidence type="ECO:0000256" key="10">
    <source>
        <dbReference type="ARBA" id="ARBA00023239"/>
    </source>
</evidence>
<evidence type="ECO:0000256" key="4">
    <source>
        <dbReference type="ARBA" id="ARBA00022723"/>
    </source>
</evidence>
<keyword evidence="3" id="KW-0349">Heme</keyword>
<keyword evidence="9" id="KW-0275">Fatty acid biosynthesis</keyword>
<dbReference type="Pfam" id="PF00067">
    <property type="entry name" value="p450"/>
    <property type="match status" value="1"/>
</dbReference>
<evidence type="ECO:0000256" key="13">
    <source>
        <dbReference type="ARBA" id="ARBA00067081"/>
    </source>
</evidence>
<keyword evidence="2" id="KW-0444">Lipid biosynthesis</keyword>
<dbReference type="GO" id="GO:0020037">
    <property type="term" value="F:heme binding"/>
    <property type="evidence" value="ECO:0007669"/>
    <property type="project" value="InterPro"/>
</dbReference>
<evidence type="ECO:0000256" key="12">
    <source>
        <dbReference type="ARBA" id="ARBA00060657"/>
    </source>
</evidence>
<evidence type="ECO:0000313" key="15">
    <source>
        <dbReference type="Proteomes" id="UP001054889"/>
    </source>
</evidence>
<dbReference type="InterPro" id="IPR036396">
    <property type="entry name" value="Cyt_P450_sf"/>
</dbReference>
<dbReference type="Gene3D" id="1.10.630.10">
    <property type="entry name" value="Cytochrome P450"/>
    <property type="match status" value="1"/>
</dbReference>